<keyword evidence="2" id="KW-1185">Reference proteome</keyword>
<reference evidence="1 2" key="1">
    <citation type="journal article" date="2021" name="Appl. Environ. Microbiol.">
        <title>Genetic linkage and physical mapping for an oyster mushroom Pleurotus cornucopiae and QTL analysis for the trait cap color.</title>
        <authorList>
            <person name="Zhang Y."/>
            <person name="Gao W."/>
            <person name="Sonnenberg A."/>
            <person name="Chen Q."/>
            <person name="Zhang J."/>
            <person name="Huang C."/>
        </authorList>
    </citation>
    <scope>NUCLEOTIDE SEQUENCE [LARGE SCALE GENOMIC DNA]</scope>
    <source>
        <strain evidence="1">CCMSSC00406</strain>
    </source>
</reference>
<comment type="caution">
    <text evidence="1">The sequence shown here is derived from an EMBL/GenBank/DDBJ whole genome shotgun (WGS) entry which is preliminary data.</text>
</comment>
<gene>
    <name evidence="1" type="ORF">CCMSSC00406_0004630</name>
</gene>
<evidence type="ECO:0000313" key="1">
    <source>
        <dbReference type="EMBL" id="KAG9222716.1"/>
    </source>
</evidence>
<accession>A0ACB7IXU5</accession>
<dbReference type="EMBL" id="WQMT02000005">
    <property type="protein sequence ID" value="KAG9222716.1"/>
    <property type="molecule type" value="Genomic_DNA"/>
</dbReference>
<name>A0ACB7IXU5_PLECO</name>
<protein>
    <submittedName>
        <fullName evidence="1">Uncharacterized protein</fullName>
    </submittedName>
</protein>
<proteinExistence type="predicted"/>
<sequence>MVRLLLSIKAELENVTNLVPASDSFEYFFQVAESLGGGAIPIELSPRTIHCLTTVNLSNEQEERDVSGGKGATAHFVWRCGMCKRESSAKFEATKPLPYADENGQFAPLLTIECRGLEFVGFDPRGIWQCEGLTGAKFPEVDLENGEWVDYDEKVNFFPVYWYITKILTVHQAALPVGVSGLESQWSRAP</sequence>
<organism evidence="1 2">
    <name type="scientific">Pleurotus cornucopiae</name>
    <name type="common">Cornucopia mushroom</name>
    <dbReference type="NCBI Taxonomy" id="5321"/>
    <lineage>
        <taxon>Eukaryota</taxon>
        <taxon>Fungi</taxon>
        <taxon>Dikarya</taxon>
        <taxon>Basidiomycota</taxon>
        <taxon>Agaricomycotina</taxon>
        <taxon>Agaricomycetes</taxon>
        <taxon>Agaricomycetidae</taxon>
        <taxon>Agaricales</taxon>
        <taxon>Pleurotineae</taxon>
        <taxon>Pleurotaceae</taxon>
        <taxon>Pleurotus</taxon>
    </lineage>
</organism>
<dbReference type="Proteomes" id="UP000824881">
    <property type="component" value="Unassembled WGS sequence"/>
</dbReference>
<evidence type="ECO:0000313" key="2">
    <source>
        <dbReference type="Proteomes" id="UP000824881"/>
    </source>
</evidence>